<proteinExistence type="predicted"/>
<keyword evidence="10" id="KW-1185">Reference proteome</keyword>
<evidence type="ECO:0000256" key="3">
    <source>
        <dbReference type="ARBA" id="ARBA00023015"/>
    </source>
</evidence>
<dbReference type="InterPro" id="IPR013196">
    <property type="entry name" value="HTH_11"/>
</dbReference>
<dbReference type="SUPFAM" id="SSF46785">
    <property type="entry name" value="Winged helix' DNA-binding domain"/>
    <property type="match status" value="1"/>
</dbReference>
<keyword evidence="2" id="KW-0677">Repeat</keyword>
<evidence type="ECO:0000256" key="4">
    <source>
        <dbReference type="ARBA" id="ARBA00023159"/>
    </source>
</evidence>
<dbReference type="InterPro" id="IPR036095">
    <property type="entry name" value="PTS_EIIB-like_sf"/>
</dbReference>
<keyword evidence="1" id="KW-0808">Transferase</keyword>
<feature type="domain" description="PTS EIIB type-2" evidence="7">
    <location>
        <begin position="404"/>
        <end position="495"/>
    </location>
</feature>
<evidence type="ECO:0000259" key="6">
    <source>
        <dbReference type="PROSITE" id="PS51094"/>
    </source>
</evidence>
<evidence type="ECO:0000313" key="9">
    <source>
        <dbReference type="EMBL" id="MCG3419483.1"/>
    </source>
</evidence>
<dbReference type="InterPro" id="IPR050661">
    <property type="entry name" value="BglG_antiterminators"/>
</dbReference>
<dbReference type="SUPFAM" id="SSF63520">
    <property type="entry name" value="PTS-regulatory domain, PRD"/>
    <property type="match status" value="2"/>
</dbReference>
<protein>
    <submittedName>
        <fullName evidence="9">BglG family transcription antiterminator</fullName>
    </submittedName>
</protein>
<dbReference type="Pfam" id="PF05043">
    <property type="entry name" value="Mga"/>
    <property type="match status" value="1"/>
</dbReference>
<dbReference type="CDD" id="cd00211">
    <property type="entry name" value="PTS_IIA_fru"/>
    <property type="match status" value="1"/>
</dbReference>
<dbReference type="GO" id="GO:0008982">
    <property type="term" value="F:protein-N(PI)-phosphohistidine-sugar phosphotransferase activity"/>
    <property type="evidence" value="ECO:0007669"/>
    <property type="project" value="InterPro"/>
</dbReference>
<dbReference type="GO" id="GO:0006355">
    <property type="term" value="P:regulation of DNA-templated transcription"/>
    <property type="evidence" value="ECO:0007669"/>
    <property type="project" value="InterPro"/>
</dbReference>
<dbReference type="PROSITE" id="PS51372">
    <property type="entry name" value="PRD_2"/>
    <property type="match status" value="2"/>
</dbReference>
<feature type="domain" description="PTS EIIA type-2" evidence="6">
    <location>
        <begin position="496"/>
        <end position="635"/>
    </location>
</feature>
<organism evidence="9 10">
    <name type="scientific">Oceanobacillus jordanicus</name>
    <dbReference type="NCBI Taxonomy" id="2867266"/>
    <lineage>
        <taxon>Bacteria</taxon>
        <taxon>Bacillati</taxon>
        <taxon>Bacillota</taxon>
        <taxon>Bacilli</taxon>
        <taxon>Bacillales</taxon>
        <taxon>Bacillaceae</taxon>
        <taxon>Oceanobacillus</taxon>
    </lineage>
</organism>
<dbReference type="InterPro" id="IPR007737">
    <property type="entry name" value="Mga_HTH"/>
</dbReference>
<evidence type="ECO:0000259" key="8">
    <source>
        <dbReference type="PROSITE" id="PS51372"/>
    </source>
</evidence>
<dbReference type="InterPro" id="IPR036634">
    <property type="entry name" value="PRD_sf"/>
</dbReference>
<dbReference type="GO" id="GO:0009401">
    <property type="term" value="P:phosphoenolpyruvate-dependent sugar phosphotransferase system"/>
    <property type="evidence" value="ECO:0007669"/>
    <property type="project" value="InterPro"/>
</dbReference>
<dbReference type="PANTHER" id="PTHR30185:SF13">
    <property type="entry name" value="LICABCH OPERON REGULATOR-RELATED"/>
    <property type="match status" value="1"/>
</dbReference>
<reference evidence="9 10" key="1">
    <citation type="journal article" date="2022" name="Evol. Bioinform. Online">
        <title>Draft Genome Sequence of Oceanobacillus jordanicus Strain GSFE11, a Halotolerant Plant Growth-Promoting Bacterial Endophyte Isolated From the Jordan Valley.</title>
        <authorList>
            <person name="Alhindi T."/>
            <person name="Albdaiwi R."/>
        </authorList>
    </citation>
    <scope>NUCLEOTIDE SEQUENCE [LARGE SCALE GENOMIC DNA]</scope>
    <source>
        <strain evidence="9 10">GSFE11</strain>
    </source>
</reference>
<dbReference type="Gene3D" id="1.10.1790.10">
    <property type="entry name" value="PRD domain"/>
    <property type="match status" value="2"/>
</dbReference>
<evidence type="ECO:0000256" key="1">
    <source>
        <dbReference type="ARBA" id="ARBA00022679"/>
    </source>
</evidence>
<evidence type="ECO:0000256" key="2">
    <source>
        <dbReference type="ARBA" id="ARBA00022737"/>
    </source>
</evidence>
<dbReference type="InterPro" id="IPR002178">
    <property type="entry name" value="PTS_EIIA_type-2_dom"/>
</dbReference>
<dbReference type="Proteomes" id="UP001199631">
    <property type="component" value="Unassembled WGS sequence"/>
</dbReference>
<dbReference type="PROSITE" id="PS51094">
    <property type="entry name" value="PTS_EIIA_TYPE_2"/>
    <property type="match status" value="1"/>
</dbReference>
<dbReference type="PANTHER" id="PTHR30185">
    <property type="entry name" value="CRYPTIC BETA-GLUCOSIDE BGL OPERON ANTITERMINATOR"/>
    <property type="match status" value="1"/>
</dbReference>
<dbReference type="InterPro" id="IPR036390">
    <property type="entry name" value="WH_DNA-bd_sf"/>
</dbReference>
<dbReference type="InterPro" id="IPR036388">
    <property type="entry name" value="WH-like_DNA-bd_sf"/>
</dbReference>
<keyword evidence="4" id="KW-0010">Activator</keyword>
<evidence type="ECO:0000256" key="5">
    <source>
        <dbReference type="ARBA" id="ARBA00023163"/>
    </source>
</evidence>
<keyword evidence="3" id="KW-0805">Transcription regulation</keyword>
<dbReference type="Gene3D" id="3.40.50.2300">
    <property type="match status" value="1"/>
</dbReference>
<gene>
    <name evidence="9" type="ORF">K3T81_09985</name>
</gene>
<dbReference type="Gene3D" id="1.10.10.10">
    <property type="entry name" value="Winged helix-like DNA-binding domain superfamily/Winged helix DNA-binding domain"/>
    <property type="match status" value="1"/>
</dbReference>
<feature type="domain" description="PRD" evidence="8">
    <location>
        <begin position="180"/>
        <end position="284"/>
    </location>
</feature>
<evidence type="ECO:0000313" key="10">
    <source>
        <dbReference type="Proteomes" id="UP001199631"/>
    </source>
</evidence>
<dbReference type="InterPro" id="IPR011608">
    <property type="entry name" value="PRD"/>
</dbReference>
<dbReference type="InterPro" id="IPR013011">
    <property type="entry name" value="PTS_EIIB_2"/>
</dbReference>
<dbReference type="SUPFAM" id="SSF52794">
    <property type="entry name" value="PTS system IIB component-like"/>
    <property type="match status" value="1"/>
</dbReference>
<dbReference type="Pfam" id="PF08279">
    <property type="entry name" value="HTH_11"/>
    <property type="match status" value="1"/>
</dbReference>
<dbReference type="SUPFAM" id="SSF55804">
    <property type="entry name" value="Phoshotransferase/anion transport protein"/>
    <property type="match status" value="1"/>
</dbReference>
<feature type="domain" description="PRD" evidence="8">
    <location>
        <begin position="292"/>
        <end position="399"/>
    </location>
</feature>
<dbReference type="Gene3D" id="3.40.930.10">
    <property type="entry name" value="Mannitol-specific EII, Chain A"/>
    <property type="match status" value="1"/>
</dbReference>
<sequence>MNARCEKILQLLLSAKQAITSEEISLALQVSSKTVRNDLKDLQPLLLDNHIKLTSIRGKGYELLPLDKEKVALLLEQQALQASPIEPENRVYFLMEKLLMQTTYSKLEDMADELFISRSSLQGDLRQVREILSDYNLALEQKPNYGIKVVGDEMQIRFCIAEWLYQQDASVLRGAVDLDILPEEDLQTIKNSILTNLRKNQILISDISLQNLITHVAIAVRRLGENQAIGTGLDYVHLKNEKEYIVARKIVDDIEDTLQITFPVNEVAYLAMHLLGTRLVSPNEKVDRHVCSMDPAISELVEKMVERIDNQYGFQLKEDMELRLALALHLKPAINRYHYQMNIRNPLLDEIKLNYPLSFEAALIGSEVLNEIHSIKLVEDEVAYLALHLEVAQERKKQKARNKQRCLIVCASGMGSAQLLTYKLKDLFHEEIVIAGTTEMHNLKHYTLEEIDFIITTIPLLWDPGIPVIQVSTILGKKDISEVKGIMKRNNPVIRNYFLEPFTYFRKEFMDPETILRFLCNDLERLGLVDSNYLDSVLQREVYASTSFGNLVAIPHPLEPQTNRTFWSVMTLVKPIEWGDKPVQLIFLLNASKDRQHELKPMFEELGNLLEDQHLIRQLVAAKNFNAFKRLMGIG</sequence>
<dbReference type="AlphaFoldDB" id="A0AAW5B4A6"/>
<dbReference type="Pfam" id="PF00874">
    <property type="entry name" value="PRD"/>
    <property type="match status" value="2"/>
</dbReference>
<evidence type="ECO:0000259" key="7">
    <source>
        <dbReference type="PROSITE" id="PS51099"/>
    </source>
</evidence>
<dbReference type="InterPro" id="IPR016152">
    <property type="entry name" value="PTrfase/Anion_transptr"/>
</dbReference>
<name>A0AAW5B4A6_9BACI</name>
<dbReference type="EMBL" id="JAIFZM010000007">
    <property type="protein sequence ID" value="MCG3419483.1"/>
    <property type="molecule type" value="Genomic_DNA"/>
</dbReference>
<comment type="caution">
    <text evidence="9">The sequence shown here is derived from an EMBL/GenBank/DDBJ whole genome shotgun (WGS) entry which is preliminary data.</text>
</comment>
<keyword evidence="5" id="KW-0804">Transcription</keyword>
<dbReference type="PROSITE" id="PS51099">
    <property type="entry name" value="PTS_EIIB_TYPE_2"/>
    <property type="match status" value="1"/>
</dbReference>
<dbReference type="Pfam" id="PF00359">
    <property type="entry name" value="PTS_EIIA_2"/>
    <property type="match status" value="1"/>
</dbReference>
<accession>A0AAW5B4A6</accession>
<dbReference type="CDD" id="cd05568">
    <property type="entry name" value="PTS_IIB_bgl_like"/>
    <property type="match status" value="1"/>
</dbReference>
<dbReference type="RefSeq" id="WP_238019740.1">
    <property type="nucleotide sequence ID" value="NZ_JAIFZM010000007.1"/>
</dbReference>